<gene>
    <name evidence="3" type="ORF">GCM10009768_17560</name>
</gene>
<protein>
    <recommendedName>
        <fullName evidence="2">Transglycosylase SLT domain-containing protein</fullName>
    </recommendedName>
</protein>
<dbReference type="EMBL" id="BAAAOB010000001">
    <property type="protein sequence ID" value="GAA1789002.1"/>
    <property type="molecule type" value="Genomic_DNA"/>
</dbReference>
<dbReference type="RefSeq" id="WP_084821108.1">
    <property type="nucleotide sequence ID" value="NZ_BAAAOB010000001.1"/>
</dbReference>
<dbReference type="SUPFAM" id="SSF53955">
    <property type="entry name" value="Lysozyme-like"/>
    <property type="match status" value="1"/>
</dbReference>
<dbReference type="InterPro" id="IPR008258">
    <property type="entry name" value="Transglycosylase_SLT_dom_1"/>
</dbReference>
<accession>A0ABN2LHV6</accession>
<dbReference type="InterPro" id="IPR023346">
    <property type="entry name" value="Lysozyme-like_dom_sf"/>
</dbReference>
<feature type="compositionally biased region" description="Polar residues" evidence="1">
    <location>
        <begin position="76"/>
        <end position="85"/>
    </location>
</feature>
<reference evidence="3 4" key="1">
    <citation type="journal article" date="2019" name="Int. J. Syst. Evol. Microbiol.">
        <title>The Global Catalogue of Microorganisms (GCM) 10K type strain sequencing project: providing services to taxonomists for standard genome sequencing and annotation.</title>
        <authorList>
            <consortium name="The Broad Institute Genomics Platform"/>
            <consortium name="The Broad Institute Genome Sequencing Center for Infectious Disease"/>
            <person name="Wu L."/>
            <person name="Ma J."/>
        </authorList>
    </citation>
    <scope>NUCLEOTIDE SEQUENCE [LARGE SCALE GENOMIC DNA]</scope>
    <source>
        <strain evidence="3 4">JCM 14736</strain>
    </source>
</reference>
<dbReference type="Gene3D" id="1.10.530.10">
    <property type="match status" value="1"/>
</dbReference>
<proteinExistence type="predicted"/>
<feature type="compositionally biased region" description="Low complexity" evidence="1">
    <location>
        <begin position="87"/>
        <end position="96"/>
    </location>
</feature>
<feature type="domain" description="Transglycosylase SLT" evidence="2">
    <location>
        <begin position="109"/>
        <end position="182"/>
    </location>
</feature>
<organism evidence="3 4">
    <name type="scientific">Leucobacter iarius</name>
    <dbReference type="NCBI Taxonomy" id="333963"/>
    <lineage>
        <taxon>Bacteria</taxon>
        <taxon>Bacillati</taxon>
        <taxon>Actinomycetota</taxon>
        <taxon>Actinomycetes</taxon>
        <taxon>Micrococcales</taxon>
        <taxon>Microbacteriaceae</taxon>
        <taxon>Leucobacter</taxon>
    </lineage>
</organism>
<keyword evidence="4" id="KW-1185">Reference proteome</keyword>
<evidence type="ECO:0000313" key="4">
    <source>
        <dbReference type="Proteomes" id="UP001500851"/>
    </source>
</evidence>
<sequence>MASATAVLAFVGTLSVVPYTAPNAYADQEFMATQDQRLHQQFVPATATETSFDLAASPIELVPEAKPKKVEKTETATDTSEQSAQDPAPAGAGAPPMYTGGGSPAEWMAAAGIAKSDWGYVDYIISHESTWNPNATNASSGACGLAQALPCSKVPGGNGYDPVANLQWASGYAVSRYGSWKGAYEAWTVQNWW</sequence>
<name>A0ABN2LHV6_9MICO</name>
<evidence type="ECO:0000313" key="3">
    <source>
        <dbReference type="EMBL" id="GAA1789002.1"/>
    </source>
</evidence>
<comment type="caution">
    <text evidence="3">The sequence shown here is derived from an EMBL/GenBank/DDBJ whole genome shotgun (WGS) entry which is preliminary data.</text>
</comment>
<dbReference type="Proteomes" id="UP001500851">
    <property type="component" value="Unassembled WGS sequence"/>
</dbReference>
<feature type="region of interest" description="Disordered" evidence="1">
    <location>
        <begin position="63"/>
        <end position="99"/>
    </location>
</feature>
<evidence type="ECO:0000259" key="2">
    <source>
        <dbReference type="Pfam" id="PF01464"/>
    </source>
</evidence>
<feature type="compositionally biased region" description="Basic and acidic residues" evidence="1">
    <location>
        <begin position="63"/>
        <end position="75"/>
    </location>
</feature>
<evidence type="ECO:0000256" key="1">
    <source>
        <dbReference type="SAM" id="MobiDB-lite"/>
    </source>
</evidence>
<dbReference type="Pfam" id="PF01464">
    <property type="entry name" value="SLT"/>
    <property type="match status" value="1"/>
</dbReference>